<keyword evidence="2" id="KW-1185">Reference proteome</keyword>
<accession>A0ACC2G920</accession>
<organism evidence="1 2">
    <name type="scientific">Dallia pectoralis</name>
    <name type="common">Alaska blackfish</name>
    <dbReference type="NCBI Taxonomy" id="75939"/>
    <lineage>
        <taxon>Eukaryota</taxon>
        <taxon>Metazoa</taxon>
        <taxon>Chordata</taxon>
        <taxon>Craniata</taxon>
        <taxon>Vertebrata</taxon>
        <taxon>Euteleostomi</taxon>
        <taxon>Actinopterygii</taxon>
        <taxon>Neopterygii</taxon>
        <taxon>Teleostei</taxon>
        <taxon>Protacanthopterygii</taxon>
        <taxon>Esociformes</taxon>
        <taxon>Umbridae</taxon>
        <taxon>Dallia</taxon>
    </lineage>
</organism>
<protein>
    <submittedName>
        <fullName evidence="1">Uncharacterized protein</fullName>
    </submittedName>
</protein>
<sequence>MSCYGLNCINRPSKKKPGLHFFRFPLGDQEHLRLDQWMLNVKRQNWTPNKCSRLCSEHFESHHFTTDSRGRTCLKDTAVPTIFKEQKPKLAHLHFMNGKPTPEFPNPVIAVQELNLTKEKLGGCRKSPKRRRRVCVQDASSGSTSTTDAGESQQHALESESPEHLPLYGCPLEREPEEIKMYCIFCGSFLQPETKFCSSCGKNIKFLRDANKPGISQGSTGNSALASIPKFRKRLSCFKKKEEPLKEKPVTITVGIMEVLNRALKPVRGMALPLKVQPTLDAEQLQQAAEQKMKDFYKDLDGTFILLYPDGTKIINIPGTETAFSLKQYKKTVRKNYHRITVYICQTEDFLRYSQYTSSDSSDSEGIITRRSGAEFNLSDKHTGERKDNSSQTGRKTVCLDALKTERKTASAEALPVESDSADFSQTKSETSNGYSLQTESQSLRTDALQAVQETDRVDAPQTLRETVNTDAPQSVKDILCEASNPPKSNGEASSTDIPLDMGVVDADEEMEVSAIKLEDEQMLEEDNWKVMPVITAMGEGSNMNSSSLYPSNEGDSRSDAFMEVDMDDSTTNKVINTDFMPCIVATVSMTEDTETPAIKEDQPEDVKPFQLDSTLSTKTVATQNRKGLKNGVAGKPNKVLGVAADPVDNISMATVKDEPVDEEYDQALAPPIGTEGVKDEPDTTEEFKISNVFSVGGAQNSTGTPGPAPPKTTQPVSAPASSNPPLIPMAMRVACSACKKVLLKGQTAYQRKGSSDLFCSTSCLTTYSHPTHVVKIMSNTKKSCHYCLKEIANPKDVITAPVDTVGTVKNFCGQICLSSFDFKRNSAVSTLSSTSTTGSLICSMCKKACISKHEVILKGTIHKLCSELCFMRFRAKNKLTMNCCQTCSKYCYGKVTVLIVQGSSKTFCSSSCLTVFKQKAKKPVSCTMCHSLFLMADMHDCADSEGKLEMFCSTVCITAHKVQTVSSSGAQVVCNTCGQKSVPSFHLAMSDGSIRNFCAMNCVVAFQEKFNKTNAQSQVNVAAITAPFATPKQTIETATRTTRLPCFQCRSVISTKPELIQFMDKMIFLCSVTCSEEYRKINYEIARCEYCKVEKPAREVKKINKKDYIFCSEGCKLLYKHDLSKRWVKFCRSCAYCGSTAQKAITGQYGGKIEEFCCDECKSHYTLLFCQVAKCDVCERQGKLMETLSMLGQVKHFCNLQCLLEFCSLQTQNQGTSRNQGTSQSINAAASSASSIATSSASRPGHSAMESSPVIANVVSLASSPTNQPNYASTALQGTLPGGHVKYVGNAGTQTLGPWVPPPRAQKNKALLCKPMVQNKAVMCRPSVVTTGCQTDDKYPSVIIVPVPVPVFVPVPMNMYSQFTPSPVGLPIPLPVPMFLPVTLDSAESIVETILDIKEKIPSDPFEADLILMAEMVAEEGRDNSSERPVEKPSVAPDDQGSIFSGDLDTDELSTFLSTWDVEPPPTPGISASRHSRPESPSQSVMDLEVDFPVQSLELIAHWRDQDQEKSPSPPPPSPPRRKGRKRARGGFPPKKKSRRSKAAAKSVEEPPVAETRGVAQGAVVPGEPPKLQPRYGVDAWKGWVQWRKTQPDMEKPRFGSRPMEIKEDVLKCTTAELGYGLCRFIGEVKRPNGEAYTQDSLFYLCLGIQQYLFDNGRLENIFTDLFYSKFTMEITKLLKGFQPTITTSGYIHSRVEEEYLWECKQLGAFSPTVLLNTLLFFCTKFFQFKTVAQHRQLSFAHVMRCSKSVHENTNSKSNFLRFYPPIPKKDMATGASDVERVTEKRKREQEEKEDVLEMMENSENPLRCPVRLYEFYLSKCSDSVKQRTNVFFLHPERSCVPNSPLWFSSQGLDDGTMDTMLTRILMVREVHLAENQKNETKSDDPEWSPGHDSDISD</sequence>
<dbReference type="EMBL" id="CM055743">
    <property type="protein sequence ID" value="KAJ8000005.1"/>
    <property type="molecule type" value="Genomic_DNA"/>
</dbReference>
<proteinExistence type="predicted"/>
<comment type="caution">
    <text evidence="1">The sequence shown here is derived from an EMBL/GenBank/DDBJ whole genome shotgun (WGS) entry which is preliminary data.</text>
</comment>
<evidence type="ECO:0000313" key="1">
    <source>
        <dbReference type="EMBL" id="KAJ8000005.1"/>
    </source>
</evidence>
<name>A0ACC2G920_DALPE</name>
<evidence type="ECO:0000313" key="2">
    <source>
        <dbReference type="Proteomes" id="UP001157502"/>
    </source>
</evidence>
<reference evidence="1" key="1">
    <citation type="submission" date="2021-05" db="EMBL/GenBank/DDBJ databases">
        <authorList>
            <person name="Pan Q."/>
            <person name="Jouanno E."/>
            <person name="Zahm M."/>
            <person name="Klopp C."/>
            <person name="Cabau C."/>
            <person name="Louis A."/>
            <person name="Berthelot C."/>
            <person name="Parey E."/>
            <person name="Roest Crollius H."/>
            <person name="Montfort J."/>
            <person name="Robinson-Rechavi M."/>
            <person name="Bouchez O."/>
            <person name="Lampietro C."/>
            <person name="Lopez Roques C."/>
            <person name="Donnadieu C."/>
            <person name="Postlethwait J."/>
            <person name="Bobe J."/>
            <person name="Dillon D."/>
            <person name="Chandos A."/>
            <person name="von Hippel F."/>
            <person name="Guiguen Y."/>
        </authorList>
    </citation>
    <scope>NUCLEOTIDE SEQUENCE</scope>
    <source>
        <strain evidence="1">YG-Jan2019</strain>
    </source>
</reference>
<dbReference type="Proteomes" id="UP001157502">
    <property type="component" value="Chromosome 16"/>
</dbReference>
<gene>
    <name evidence="1" type="ORF">DPEC_G00200320</name>
</gene>